<dbReference type="Proteomes" id="UP000308600">
    <property type="component" value="Unassembled WGS sequence"/>
</dbReference>
<organism evidence="1 2">
    <name type="scientific">Pluteus cervinus</name>
    <dbReference type="NCBI Taxonomy" id="181527"/>
    <lineage>
        <taxon>Eukaryota</taxon>
        <taxon>Fungi</taxon>
        <taxon>Dikarya</taxon>
        <taxon>Basidiomycota</taxon>
        <taxon>Agaricomycotina</taxon>
        <taxon>Agaricomycetes</taxon>
        <taxon>Agaricomycetidae</taxon>
        <taxon>Agaricales</taxon>
        <taxon>Pluteineae</taxon>
        <taxon>Pluteaceae</taxon>
        <taxon>Pluteus</taxon>
    </lineage>
</organism>
<keyword evidence="2" id="KW-1185">Reference proteome</keyword>
<name>A0ACD3A9Q1_9AGAR</name>
<gene>
    <name evidence="1" type="ORF">BDN72DRAFT_777134</name>
</gene>
<accession>A0ACD3A9Q1</accession>
<reference evidence="1 2" key="1">
    <citation type="journal article" date="2019" name="Nat. Ecol. Evol.">
        <title>Megaphylogeny resolves global patterns of mushroom evolution.</title>
        <authorList>
            <person name="Varga T."/>
            <person name="Krizsan K."/>
            <person name="Foldi C."/>
            <person name="Dima B."/>
            <person name="Sanchez-Garcia M."/>
            <person name="Sanchez-Ramirez S."/>
            <person name="Szollosi G.J."/>
            <person name="Szarkandi J.G."/>
            <person name="Papp V."/>
            <person name="Albert L."/>
            <person name="Andreopoulos W."/>
            <person name="Angelini C."/>
            <person name="Antonin V."/>
            <person name="Barry K.W."/>
            <person name="Bougher N.L."/>
            <person name="Buchanan P."/>
            <person name="Buyck B."/>
            <person name="Bense V."/>
            <person name="Catcheside P."/>
            <person name="Chovatia M."/>
            <person name="Cooper J."/>
            <person name="Damon W."/>
            <person name="Desjardin D."/>
            <person name="Finy P."/>
            <person name="Geml J."/>
            <person name="Haridas S."/>
            <person name="Hughes K."/>
            <person name="Justo A."/>
            <person name="Karasinski D."/>
            <person name="Kautmanova I."/>
            <person name="Kiss B."/>
            <person name="Kocsube S."/>
            <person name="Kotiranta H."/>
            <person name="LaButti K.M."/>
            <person name="Lechner B.E."/>
            <person name="Liimatainen K."/>
            <person name="Lipzen A."/>
            <person name="Lukacs Z."/>
            <person name="Mihaltcheva S."/>
            <person name="Morgado L.N."/>
            <person name="Niskanen T."/>
            <person name="Noordeloos M.E."/>
            <person name="Ohm R.A."/>
            <person name="Ortiz-Santana B."/>
            <person name="Ovrebo C."/>
            <person name="Racz N."/>
            <person name="Riley R."/>
            <person name="Savchenko A."/>
            <person name="Shiryaev A."/>
            <person name="Soop K."/>
            <person name="Spirin V."/>
            <person name="Szebenyi C."/>
            <person name="Tomsovsky M."/>
            <person name="Tulloss R.E."/>
            <person name="Uehling J."/>
            <person name="Grigoriev I.V."/>
            <person name="Vagvolgyi C."/>
            <person name="Papp T."/>
            <person name="Martin F.M."/>
            <person name="Miettinen O."/>
            <person name="Hibbett D.S."/>
            <person name="Nagy L.G."/>
        </authorList>
    </citation>
    <scope>NUCLEOTIDE SEQUENCE [LARGE SCALE GENOMIC DNA]</scope>
    <source>
        <strain evidence="1 2">NL-1719</strain>
    </source>
</reference>
<protein>
    <submittedName>
        <fullName evidence="1">Uncharacterized protein</fullName>
    </submittedName>
</protein>
<feature type="non-terminal residue" evidence="1">
    <location>
        <position position="1"/>
    </location>
</feature>
<evidence type="ECO:0000313" key="2">
    <source>
        <dbReference type="Proteomes" id="UP000308600"/>
    </source>
</evidence>
<dbReference type="EMBL" id="ML208585">
    <property type="protein sequence ID" value="TFK62391.1"/>
    <property type="molecule type" value="Genomic_DNA"/>
</dbReference>
<proteinExistence type="predicted"/>
<evidence type="ECO:0000313" key="1">
    <source>
        <dbReference type="EMBL" id="TFK62391.1"/>
    </source>
</evidence>
<sequence>VDVRDVAKAHLLAVSVPRVPKGGDLDQKRFLVCSGVYTWKDTAADMRKSRPGLKTPSPDNIPTMSGNLSTVDTTRAREVLGMKEWITPKKTVEDAVDSLVEAQKTWATL</sequence>